<gene>
    <name evidence="7" type="ORF">J2S24_002076</name>
</gene>
<dbReference type="Pfam" id="PF00664">
    <property type="entry name" value="ABC_membrane"/>
    <property type="match status" value="1"/>
</dbReference>
<evidence type="ECO:0000256" key="4">
    <source>
        <dbReference type="ARBA" id="ARBA00023136"/>
    </source>
</evidence>
<organism evidence="7 8">
    <name type="scientific">Thermoanaerobacter pentosaceus</name>
    <dbReference type="NCBI Taxonomy" id="694059"/>
    <lineage>
        <taxon>Bacteria</taxon>
        <taxon>Bacillati</taxon>
        <taxon>Bacillota</taxon>
        <taxon>Clostridia</taxon>
        <taxon>Thermoanaerobacterales</taxon>
        <taxon>Thermoanaerobacteraceae</taxon>
        <taxon>Thermoanaerobacter</taxon>
    </lineage>
</organism>
<dbReference type="SUPFAM" id="SSF90123">
    <property type="entry name" value="ABC transporter transmembrane region"/>
    <property type="match status" value="1"/>
</dbReference>
<evidence type="ECO:0000313" key="7">
    <source>
        <dbReference type="EMBL" id="MDP9751564.1"/>
    </source>
</evidence>
<keyword evidence="8" id="KW-1185">Reference proteome</keyword>
<dbReference type="Proteomes" id="UP001223886">
    <property type="component" value="Unassembled WGS sequence"/>
</dbReference>
<dbReference type="EMBL" id="JAURUP010000026">
    <property type="protein sequence ID" value="MDP9751564.1"/>
    <property type="molecule type" value="Genomic_DNA"/>
</dbReference>
<reference evidence="7 8" key="1">
    <citation type="submission" date="2023-07" db="EMBL/GenBank/DDBJ databases">
        <title>Genomic Encyclopedia of Type Strains, Phase IV (KMG-IV): sequencing the most valuable type-strain genomes for metagenomic binning, comparative biology and taxonomic classification.</title>
        <authorList>
            <person name="Goeker M."/>
        </authorList>
    </citation>
    <scope>NUCLEOTIDE SEQUENCE [LARGE SCALE GENOMIC DNA]</scope>
    <source>
        <strain evidence="7 8">DSM 25963</strain>
    </source>
</reference>
<feature type="non-terminal residue" evidence="7">
    <location>
        <position position="169"/>
    </location>
</feature>
<feature type="transmembrane region" description="Helical" evidence="5">
    <location>
        <begin position="80"/>
        <end position="99"/>
    </location>
</feature>
<evidence type="ECO:0000256" key="3">
    <source>
        <dbReference type="ARBA" id="ARBA00022989"/>
    </source>
</evidence>
<keyword evidence="4 5" id="KW-0472">Membrane</keyword>
<dbReference type="InterPro" id="IPR039421">
    <property type="entry name" value="Type_1_exporter"/>
</dbReference>
<evidence type="ECO:0000259" key="6">
    <source>
        <dbReference type="PROSITE" id="PS50929"/>
    </source>
</evidence>
<comment type="subcellular location">
    <subcellularLocation>
        <location evidence="1">Cell membrane</location>
        <topology evidence="1">Multi-pass membrane protein</topology>
    </subcellularLocation>
</comment>
<dbReference type="InterPro" id="IPR036640">
    <property type="entry name" value="ABC1_TM_sf"/>
</dbReference>
<dbReference type="PANTHER" id="PTHR43394">
    <property type="entry name" value="ATP-DEPENDENT PERMEASE MDL1, MITOCHONDRIAL"/>
    <property type="match status" value="1"/>
</dbReference>
<keyword evidence="2 5" id="KW-0812">Transmembrane</keyword>
<evidence type="ECO:0000256" key="5">
    <source>
        <dbReference type="SAM" id="Phobius"/>
    </source>
</evidence>
<evidence type="ECO:0000313" key="8">
    <source>
        <dbReference type="Proteomes" id="UP001223886"/>
    </source>
</evidence>
<dbReference type="PANTHER" id="PTHR43394:SF1">
    <property type="entry name" value="ATP-BINDING CASSETTE SUB-FAMILY B MEMBER 10, MITOCHONDRIAL"/>
    <property type="match status" value="1"/>
</dbReference>
<dbReference type="PROSITE" id="PS50929">
    <property type="entry name" value="ABC_TM1F"/>
    <property type="match status" value="1"/>
</dbReference>
<dbReference type="InterPro" id="IPR011527">
    <property type="entry name" value="ABC1_TM_dom"/>
</dbReference>
<proteinExistence type="predicted"/>
<keyword evidence="3 5" id="KW-1133">Transmembrane helix</keyword>
<evidence type="ECO:0000256" key="1">
    <source>
        <dbReference type="ARBA" id="ARBA00004651"/>
    </source>
</evidence>
<evidence type="ECO:0000256" key="2">
    <source>
        <dbReference type="ARBA" id="ARBA00022692"/>
    </source>
</evidence>
<comment type="caution">
    <text evidence="7">The sequence shown here is derived from an EMBL/GenBank/DDBJ whole genome shotgun (WGS) entry which is preliminary data.</text>
</comment>
<feature type="domain" description="ABC transmembrane type-1" evidence="6">
    <location>
        <begin position="28"/>
        <end position="169"/>
    </location>
</feature>
<dbReference type="Gene3D" id="1.20.1560.10">
    <property type="entry name" value="ABC transporter type 1, transmembrane domain"/>
    <property type="match status" value="1"/>
</dbReference>
<accession>A0ABT9M608</accession>
<protein>
    <submittedName>
        <fullName evidence="7">ABC-type multidrug transport system fused ATPase/permease subunit</fullName>
    </submittedName>
</protein>
<feature type="transmembrane region" description="Helical" evidence="5">
    <location>
        <begin position="53"/>
        <end position="74"/>
    </location>
</feature>
<name>A0ABT9M608_9THEO</name>
<sequence length="169" mass="19434">MSKAASAAFNKKVLIDYKQSIIESFINSRRRKITSSELISLLSNDVRMIENNYLTSLISIMENILLFVVSLYLILRINVYLTIVIFIFGWVPVIVPQFFTKINQELKGQYLKKLERFTTRIKEMAQGFEVIKAFNIENKILNMALKDNKDAEMAGYKSDAFQGFQGALS</sequence>